<organism evidence="2 3">
    <name type="scientific">Hermanssonia centrifuga</name>
    <dbReference type="NCBI Taxonomy" id="98765"/>
    <lineage>
        <taxon>Eukaryota</taxon>
        <taxon>Fungi</taxon>
        <taxon>Dikarya</taxon>
        <taxon>Basidiomycota</taxon>
        <taxon>Agaricomycotina</taxon>
        <taxon>Agaricomycetes</taxon>
        <taxon>Polyporales</taxon>
        <taxon>Meruliaceae</taxon>
        <taxon>Hermanssonia</taxon>
    </lineage>
</organism>
<protein>
    <submittedName>
        <fullName evidence="2">Uncharacterized protein</fullName>
    </submittedName>
</protein>
<dbReference type="Proteomes" id="UP000309038">
    <property type="component" value="Unassembled WGS sequence"/>
</dbReference>
<dbReference type="AlphaFoldDB" id="A0A4S4K518"/>
<sequence>MPHSASHARSSPSARQRRTRPRSCGPQMRMPEQAVTPPQSSDVDLHDDSDENQEDEPEDEDLPENPKKRHYNELRVALNGNLKKAKLSDEYKKLSEEARWISRSISPFLILDTIICNGQCLPAEPGAPVGKELQDMSSVALTDLRESYAMLKKTITTIREDEELWTDTQSESSLTDLIGTLKKYASRGRSDDLGVLKKDVIGFIPRLPGVEGLELNNPNKSSRGWAHVTTGRLLCPANHLGEFDADPKK</sequence>
<dbReference type="Pfam" id="PF20414">
    <property type="entry name" value="DUF6698"/>
    <property type="match status" value="1"/>
</dbReference>
<evidence type="ECO:0000313" key="2">
    <source>
        <dbReference type="EMBL" id="THG92848.1"/>
    </source>
</evidence>
<dbReference type="EMBL" id="SGPJ01000899">
    <property type="protein sequence ID" value="THG92848.1"/>
    <property type="molecule type" value="Genomic_DNA"/>
</dbReference>
<evidence type="ECO:0000313" key="3">
    <source>
        <dbReference type="Proteomes" id="UP000309038"/>
    </source>
</evidence>
<accession>A0A4S4K518</accession>
<proteinExistence type="predicted"/>
<feature type="compositionally biased region" description="Low complexity" evidence="1">
    <location>
        <begin position="1"/>
        <end position="14"/>
    </location>
</feature>
<evidence type="ECO:0000256" key="1">
    <source>
        <dbReference type="SAM" id="MobiDB-lite"/>
    </source>
</evidence>
<gene>
    <name evidence="2" type="ORF">EW026_g8200</name>
</gene>
<dbReference type="InterPro" id="IPR046521">
    <property type="entry name" value="DUF6698"/>
</dbReference>
<feature type="region of interest" description="Disordered" evidence="1">
    <location>
        <begin position="1"/>
        <end position="71"/>
    </location>
</feature>
<reference evidence="2 3" key="1">
    <citation type="submission" date="2019-02" db="EMBL/GenBank/DDBJ databases">
        <title>Genome sequencing of the rare red list fungi Phlebia centrifuga.</title>
        <authorList>
            <person name="Buettner E."/>
            <person name="Kellner H."/>
        </authorList>
    </citation>
    <scope>NUCLEOTIDE SEQUENCE [LARGE SCALE GENOMIC DNA]</scope>
    <source>
        <strain evidence="2 3">DSM 108282</strain>
    </source>
</reference>
<name>A0A4S4K518_9APHY</name>
<comment type="caution">
    <text evidence="2">The sequence shown here is derived from an EMBL/GenBank/DDBJ whole genome shotgun (WGS) entry which is preliminary data.</text>
</comment>
<keyword evidence="3" id="KW-1185">Reference proteome</keyword>
<feature type="compositionally biased region" description="Acidic residues" evidence="1">
    <location>
        <begin position="45"/>
        <end position="63"/>
    </location>
</feature>